<proteinExistence type="predicted"/>
<gene>
    <name evidence="1" type="ORF">VNI00_013014</name>
</gene>
<comment type="caution">
    <text evidence="1">The sequence shown here is derived from an EMBL/GenBank/DDBJ whole genome shotgun (WGS) entry which is preliminary data.</text>
</comment>
<dbReference type="EMBL" id="JAYKXP010000064">
    <property type="protein sequence ID" value="KAK7032456.1"/>
    <property type="molecule type" value="Genomic_DNA"/>
</dbReference>
<protein>
    <submittedName>
        <fullName evidence="1">Uncharacterized protein</fullName>
    </submittedName>
</protein>
<dbReference type="Proteomes" id="UP001383192">
    <property type="component" value="Unassembled WGS sequence"/>
</dbReference>
<organism evidence="1 2">
    <name type="scientific">Paramarasmius palmivorus</name>
    <dbReference type="NCBI Taxonomy" id="297713"/>
    <lineage>
        <taxon>Eukaryota</taxon>
        <taxon>Fungi</taxon>
        <taxon>Dikarya</taxon>
        <taxon>Basidiomycota</taxon>
        <taxon>Agaricomycotina</taxon>
        <taxon>Agaricomycetes</taxon>
        <taxon>Agaricomycetidae</taxon>
        <taxon>Agaricales</taxon>
        <taxon>Marasmiineae</taxon>
        <taxon>Marasmiaceae</taxon>
        <taxon>Paramarasmius</taxon>
    </lineage>
</organism>
<evidence type="ECO:0000313" key="1">
    <source>
        <dbReference type="EMBL" id="KAK7032456.1"/>
    </source>
</evidence>
<accession>A0AAW0BZ97</accession>
<sequence length="215" mass="25770">MPRAKIYTNKDDLKRSLRAKSARYYRKHREKILMKKQQERDDARRQEDVQFIEGLRKKRMKDWEDKQRDLAGPVEEHDPLNRIKLLNHSLKRISGGRPSAWLDTIYHQYTQIRSCDSTRTTSSPVNTAVSTVNNLLRGADVFANRILNSYGVTEYYKRADMFCRRLRWIVRCLEDMEYRVLDPEDDLEKSYREKRLSFQQQDTQEWIDGVKPIPE</sequence>
<reference evidence="1 2" key="1">
    <citation type="submission" date="2024-01" db="EMBL/GenBank/DDBJ databases">
        <title>A draft genome for a cacao thread blight-causing isolate of Paramarasmius palmivorus.</title>
        <authorList>
            <person name="Baruah I.K."/>
            <person name="Bukari Y."/>
            <person name="Amoako-Attah I."/>
            <person name="Meinhardt L.W."/>
            <person name="Bailey B.A."/>
            <person name="Cohen S.P."/>
        </authorList>
    </citation>
    <scope>NUCLEOTIDE SEQUENCE [LARGE SCALE GENOMIC DNA]</scope>
    <source>
        <strain evidence="1 2">GH-12</strain>
    </source>
</reference>
<dbReference type="AlphaFoldDB" id="A0AAW0BZ97"/>
<name>A0AAW0BZ97_9AGAR</name>
<evidence type="ECO:0000313" key="2">
    <source>
        <dbReference type="Proteomes" id="UP001383192"/>
    </source>
</evidence>
<keyword evidence="2" id="KW-1185">Reference proteome</keyword>